<evidence type="ECO:0000256" key="7">
    <source>
        <dbReference type="RuleBase" id="RU363032"/>
    </source>
</evidence>
<dbReference type="RefSeq" id="WP_254019006.1">
    <property type="nucleotide sequence ID" value="NZ_CAKXZT010000126.1"/>
</dbReference>
<protein>
    <submittedName>
        <fullName evidence="9">Peptide ABC transporter permease</fullName>
    </submittedName>
</protein>
<evidence type="ECO:0000256" key="1">
    <source>
        <dbReference type="ARBA" id="ARBA00004651"/>
    </source>
</evidence>
<keyword evidence="10" id="KW-1185">Reference proteome</keyword>
<dbReference type="PROSITE" id="PS50928">
    <property type="entry name" value="ABC_TM1"/>
    <property type="match status" value="1"/>
</dbReference>
<dbReference type="Gene3D" id="1.10.3720.10">
    <property type="entry name" value="MetI-like"/>
    <property type="match status" value="1"/>
</dbReference>
<sequence length="276" mass="29559">MILRQNLSPAIVGCFCVLSFLTVLVMAAPWLSPSDLSEVNLLDRFRPPVFMGGTWQYPLGTDALGRDMLSLILRAIQVSLTIAVIGTIGGAIVGTTLGLVAAWIGGILDAIVGTLVDFQATIPTLILILALITVLPSADFTVFVAIMIFHGWDRYARLARAIALSAKSQPYVQAQQIMGASTFRIITRSVLPNAMAVLLVNMSINFPQTILAETTLSFLGVGIQPPDVSLGLLIGIGRDQLFNAPWVALMPGFLILITTISISVLGDWARDLVEAD</sequence>
<evidence type="ECO:0000313" key="9">
    <source>
        <dbReference type="EMBL" id="CAH2402353.1"/>
    </source>
</evidence>
<evidence type="ECO:0000256" key="3">
    <source>
        <dbReference type="ARBA" id="ARBA00022475"/>
    </source>
</evidence>
<proteinExistence type="inferred from homology"/>
<reference evidence="9 10" key="1">
    <citation type="submission" date="2022-03" db="EMBL/GenBank/DDBJ databases">
        <authorList>
            <person name="Brunel B."/>
        </authorList>
    </citation>
    <scope>NUCLEOTIDE SEQUENCE [LARGE SCALE GENOMIC DNA]</scope>
    <source>
        <strain evidence="9">STM5069sample</strain>
    </source>
</reference>
<feature type="transmembrane region" description="Helical" evidence="7">
    <location>
        <begin position="71"/>
        <end position="93"/>
    </location>
</feature>
<feature type="transmembrane region" description="Helical" evidence="7">
    <location>
        <begin position="246"/>
        <end position="266"/>
    </location>
</feature>
<name>A0ABM9DZX3_9HYPH</name>
<dbReference type="InterPro" id="IPR000515">
    <property type="entry name" value="MetI-like"/>
</dbReference>
<evidence type="ECO:0000259" key="8">
    <source>
        <dbReference type="PROSITE" id="PS50928"/>
    </source>
</evidence>
<keyword evidence="5 7" id="KW-1133">Transmembrane helix</keyword>
<comment type="subcellular location">
    <subcellularLocation>
        <location evidence="1 7">Cell membrane</location>
        <topology evidence="1 7">Multi-pass membrane protein</topology>
    </subcellularLocation>
</comment>
<evidence type="ECO:0000256" key="4">
    <source>
        <dbReference type="ARBA" id="ARBA00022692"/>
    </source>
</evidence>
<feature type="transmembrane region" description="Helical" evidence="7">
    <location>
        <begin position="126"/>
        <end position="149"/>
    </location>
</feature>
<accession>A0ABM9DZX3</accession>
<feature type="transmembrane region" description="Helical" evidence="7">
    <location>
        <begin position="7"/>
        <end position="31"/>
    </location>
</feature>
<comment type="caution">
    <text evidence="9">The sequence shown here is derived from an EMBL/GenBank/DDBJ whole genome shotgun (WGS) entry which is preliminary data.</text>
</comment>
<keyword evidence="6 7" id="KW-0472">Membrane</keyword>
<feature type="transmembrane region" description="Helical" evidence="7">
    <location>
        <begin position="100"/>
        <end position="120"/>
    </location>
</feature>
<dbReference type="InterPro" id="IPR035906">
    <property type="entry name" value="MetI-like_sf"/>
</dbReference>
<dbReference type="InterPro" id="IPR050366">
    <property type="entry name" value="BP-dependent_transpt_permease"/>
</dbReference>
<comment type="similarity">
    <text evidence="7">Belongs to the binding-protein-dependent transport system permease family.</text>
</comment>
<dbReference type="PANTHER" id="PTHR43386:SF25">
    <property type="entry name" value="PEPTIDE ABC TRANSPORTER PERMEASE PROTEIN"/>
    <property type="match status" value="1"/>
</dbReference>
<keyword evidence="2 7" id="KW-0813">Transport</keyword>
<dbReference type="Pfam" id="PF00528">
    <property type="entry name" value="BPD_transp_1"/>
    <property type="match status" value="1"/>
</dbReference>
<evidence type="ECO:0000256" key="2">
    <source>
        <dbReference type="ARBA" id="ARBA00022448"/>
    </source>
</evidence>
<keyword evidence="3" id="KW-1003">Cell membrane</keyword>
<feature type="domain" description="ABC transmembrane type-1" evidence="8">
    <location>
        <begin position="76"/>
        <end position="266"/>
    </location>
</feature>
<evidence type="ECO:0000313" key="10">
    <source>
        <dbReference type="Proteomes" id="UP001153050"/>
    </source>
</evidence>
<dbReference type="EMBL" id="CAKXZT010000126">
    <property type="protein sequence ID" value="CAH2402353.1"/>
    <property type="molecule type" value="Genomic_DNA"/>
</dbReference>
<dbReference type="CDD" id="cd06261">
    <property type="entry name" value="TM_PBP2"/>
    <property type="match status" value="1"/>
</dbReference>
<gene>
    <name evidence="9" type="ORF">MES5069_310089</name>
</gene>
<dbReference type="PANTHER" id="PTHR43386">
    <property type="entry name" value="OLIGOPEPTIDE TRANSPORT SYSTEM PERMEASE PROTEIN APPC"/>
    <property type="match status" value="1"/>
</dbReference>
<dbReference type="SUPFAM" id="SSF161098">
    <property type="entry name" value="MetI-like"/>
    <property type="match status" value="1"/>
</dbReference>
<dbReference type="Proteomes" id="UP001153050">
    <property type="component" value="Unassembled WGS sequence"/>
</dbReference>
<evidence type="ECO:0000256" key="6">
    <source>
        <dbReference type="ARBA" id="ARBA00023136"/>
    </source>
</evidence>
<organism evidence="9 10">
    <name type="scientific">Mesorhizobium escarrei</name>
    <dbReference type="NCBI Taxonomy" id="666018"/>
    <lineage>
        <taxon>Bacteria</taxon>
        <taxon>Pseudomonadati</taxon>
        <taxon>Pseudomonadota</taxon>
        <taxon>Alphaproteobacteria</taxon>
        <taxon>Hyphomicrobiales</taxon>
        <taxon>Phyllobacteriaceae</taxon>
        <taxon>Mesorhizobium</taxon>
    </lineage>
</organism>
<evidence type="ECO:0000256" key="5">
    <source>
        <dbReference type="ARBA" id="ARBA00022989"/>
    </source>
</evidence>
<keyword evidence="4 7" id="KW-0812">Transmembrane</keyword>